<dbReference type="InterPro" id="IPR055834">
    <property type="entry name" value="DUF7411"/>
</dbReference>
<dbReference type="GO" id="GO:0016787">
    <property type="term" value="F:hydrolase activity"/>
    <property type="evidence" value="ECO:0007669"/>
    <property type="project" value="UniProtKB-KW"/>
</dbReference>
<dbReference type="GeneID" id="39846854"/>
<dbReference type="EMBL" id="CP031310">
    <property type="protein sequence ID" value="QCC50315.1"/>
    <property type="molecule type" value="Genomic_DNA"/>
</dbReference>
<dbReference type="SUPFAM" id="SSF52402">
    <property type="entry name" value="Adenine nucleotide alpha hydrolases-like"/>
    <property type="match status" value="1"/>
</dbReference>
<proteinExistence type="predicted"/>
<organism evidence="1 2">
    <name type="scientific">Halapricum salinum</name>
    <dbReference type="NCBI Taxonomy" id="1457250"/>
    <lineage>
        <taxon>Archaea</taxon>
        <taxon>Methanobacteriati</taxon>
        <taxon>Methanobacteriota</taxon>
        <taxon>Stenosarchaea group</taxon>
        <taxon>Halobacteria</taxon>
        <taxon>Halobacteriales</taxon>
        <taxon>Haloarculaceae</taxon>
        <taxon>Halapricum</taxon>
    </lineage>
</organism>
<dbReference type="RefSeq" id="WP_049993760.1">
    <property type="nucleotide sequence ID" value="NZ_CP031310.1"/>
</dbReference>
<keyword evidence="2" id="KW-1185">Reference proteome</keyword>
<evidence type="ECO:0000313" key="1">
    <source>
        <dbReference type="EMBL" id="QCC50315.1"/>
    </source>
</evidence>
<dbReference type="Pfam" id="PF24167">
    <property type="entry name" value="DUF7411"/>
    <property type="match status" value="1"/>
</dbReference>
<sequence>MDAAVCFSGGKDSTLAALLLDPFYDVTLVCATAGVTDSAEHARRAAESVGFPFQAVELDEQVVHDATEQIVADGFPRHGIQDLHEHALEVVAGLEYDAVADGTRRDDRVPTIPRAFAQSLEDRHGIDYLAPLSGFGRRAVDRLVDSHLDVETGPSEQIPKGDYETEIRALIADEHGEDVVSECFPEHTQTRVRGRR</sequence>
<accession>A0A4D6H9G9</accession>
<dbReference type="NCBIfam" id="NF011155">
    <property type="entry name" value="PRK14561.1"/>
    <property type="match status" value="1"/>
</dbReference>
<dbReference type="STRING" id="1457250.GCA_000755225_02952"/>
<keyword evidence="1" id="KW-0378">Hydrolase</keyword>
<dbReference type="AlphaFoldDB" id="A0A4D6H9G9"/>
<protein>
    <submittedName>
        <fullName evidence="1">Alpha hydrolase</fullName>
    </submittedName>
</protein>
<gene>
    <name evidence="1" type="ORF">DV733_03275</name>
</gene>
<dbReference type="OrthoDB" id="108920at2157"/>
<reference evidence="1 2" key="1">
    <citation type="journal article" date="2019" name="Nat. Commun.">
        <title>A new type of DNA phosphorothioation-based antiviral system in archaea.</title>
        <authorList>
            <person name="Xiong L."/>
            <person name="Liu S."/>
            <person name="Chen S."/>
            <person name="Xiao Y."/>
            <person name="Zhu B."/>
            <person name="Gao Y."/>
            <person name="Zhang Y."/>
            <person name="Chen B."/>
            <person name="Luo J."/>
            <person name="Deng Z."/>
            <person name="Chen X."/>
            <person name="Wang L."/>
            <person name="Chen S."/>
        </authorList>
    </citation>
    <scope>NUCLEOTIDE SEQUENCE [LARGE SCALE GENOMIC DNA]</scope>
    <source>
        <strain evidence="1 2">CBA1105</strain>
    </source>
</reference>
<name>A0A4D6H9G9_9EURY</name>
<dbReference type="InterPro" id="IPR014729">
    <property type="entry name" value="Rossmann-like_a/b/a_fold"/>
</dbReference>
<dbReference type="KEGG" id="hsn:DV733_03275"/>
<dbReference type="Gene3D" id="3.40.50.620">
    <property type="entry name" value="HUPs"/>
    <property type="match status" value="1"/>
</dbReference>
<evidence type="ECO:0000313" key="2">
    <source>
        <dbReference type="Proteomes" id="UP000296706"/>
    </source>
</evidence>
<dbReference type="Proteomes" id="UP000296706">
    <property type="component" value="Chromosome"/>
</dbReference>